<feature type="region of interest" description="Disordered" evidence="1">
    <location>
        <begin position="106"/>
        <end position="151"/>
    </location>
</feature>
<evidence type="ECO:0000313" key="2">
    <source>
        <dbReference type="EMBL" id="KAF4648739.1"/>
    </source>
</evidence>
<dbReference type="AlphaFoldDB" id="A0A7J6KQ57"/>
<sequence>MPSSSHSSDEDYSPESSDSSSASSSDSDSSFQASRSKSCGSAPVKRLSLSGSDTALRQAPSGREKRKSGPTKPTPVAKQQRLTLTAEPKIGGESLATPVVDLSATARSSSITKARRKSTTSKKTTETAPTAPPFGHVLDTERFSVGKPKPHSRSDVWERFRLVDCKLTGLVCKDVEVCRDCLVVVSNVDGNTSSMVKHECSLGSRSQAKITQYPGVQEAARLTPSQKKRLTDACIRLTSNVPGVGFATHRAKPMLRFVQTIIDMTVQIGRTWSAEDSIPVASTLSRKSAGTLPTDLALFQHSFPASFPG</sequence>
<evidence type="ECO:0000313" key="3">
    <source>
        <dbReference type="Proteomes" id="UP000572268"/>
    </source>
</evidence>
<accession>A0A7J6KQ57</accession>
<name>A0A7J6KQ57_PEROL</name>
<evidence type="ECO:0000256" key="1">
    <source>
        <dbReference type="SAM" id="MobiDB-lite"/>
    </source>
</evidence>
<protein>
    <recommendedName>
        <fullName evidence="4">BED-type domain-containing protein</fullName>
    </recommendedName>
</protein>
<proteinExistence type="predicted"/>
<dbReference type="EMBL" id="JABANN010001826">
    <property type="protein sequence ID" value="KAF4648739.1"/>
    <property type="molecule type" value="Genomic_DNA"/>
</dbReference>
<organism evidence="2 3">
    <name type="scientific">Perkinsus olseni</name>
    <name type="common">Perkinsus atlanticus</name>
    <dbReference type="NCBI Taxonomy" id="32597"/>
    <lineage>
        <taxon>Eukaryota</taxon>
        <taxon>Sar</taxon>
        <taxon>Alveolata</taxon>
        <taxon>Perkinsozoa</taxon>
        <taxon>Perkinsea</taxon>
        <taxon>Perkinsida</taxon>
        <taxon>Perkinsidae</taxon>
        <taxon>Perkinsus</taxon>
    </lineage>
</organism>
<gene>
    <name evidence="2" type="ORF">FOL46_002557</name>
</gene>
<dbReference type="Proteomes" id="UP000572268">
    <property type="component" value="Unassembled WGS sequence"/>
</dbReference>
<reference evidence="2 3" key="1">
    <citation type="submission" date="2020-04" db="EMBL/GenBank/DDBJ databases">
        <title>Perkinsus olseni comparative genomics.</title>
        <authorList>
            <person name="Bogema D.R."/>
        </authorList>
    </citation>
    <scope>NUCLEOTIDE SEQUENCE [LARGE SCALE GENOMIC DNA]</scope>
    <source>
        <strain evidence="2">ATCC PRA-31</strain>
    </source>
</reference>
<comment type="caution">
    <text evidence="2">The sequence shown here is derived from an EMBL/GenBank/DDBJ whole genome shotgun (WGS) entry which is preliminary data.</text>
</comment>
<evidence type="ECO:0008006" key="4">
    <source>
        <dbReference type="Google" id="ProtNLM"/>
    </source>
</evidence>
<feature type="compositionally biased region" description="Low complexity" evidence="1">
    <location>
        <begin position="14"/>
        <end position="38"/>
    </location>
</feature>
<feature type="region of interest" description="Disordered" evidence="1">
    <location>
        <begin position="1"/>
        <end position="90"/>
    </location>
</feature>